<accession>A0A1I1HUV3</accession>
<evidence type="ECO:0000313" key="2">
    <source>
        <dbReference type="Proteomes" id="UP000198832"/>
    </source>
</evidence>
<dbReference type="Proteomes" id="UP000198832">
    <property type="component" value="Unassembled WGS sequence"/>
</dbReference>
<sequence>MGAYVPADLDEALAVEQRIVSAAWPSLGVGVVTGWAALRWLGAKYLDEDTVHLVVPRTSYRAQPGISYSAERLADAETVVLDGLAVTGPLRSVTFAARFAADLAAAVKVLDRAAAADLVSLDEVRRSTTATLAGAVGVGQLREALGLAVENSWSPTETEMRLLWRGLGLVEVRCNTPIFDLAGRHLGTPDLFAPAVGMIGEYDGSEHLDGARRASDIRREGAFRRAGLEYVEMVAADRRDPRDFLARTTDALSRVDRSRWRWTLEAPPWWRRTETVAQRRALTSRDRQRLLGWQR</sequence>
<dbReference type="EMBL" id="FOLB01000005">
    <property type="protein sequence ID" value="SFC27929.1"/>
    <property type="molecule type" value="Genomic_DNA"/>
</dbReference>
<proteinExistence type="predicted"/>
<reference evidence="1 2" key="1">
    <citation type="submission" date="2016-10" db="EMBL/GenBank/DDBJ databases">
        <authorList>
            <person name="de Groot N.N."/>
        </authorList>
    </citation>
    <scope>NUCLEOTIDE SEQUENCE [LARGE SCALE GENOMIC DNA]</scope>
    <source>
        <strain evidence="1 2">CGMCC 1.7056</strain>
    </source>
</reference>
<evidence type="ECO:0008006" key="3">
    <source>
        <dbReference type="Google" id="ProtNLM"/>
    </source>
</evidence>
<organism evidence="1 2">
    <name type="scientific">Nocardioides terrae</name>
    <dbReference type="NCBI Taxonomy" id="574651"/>
    <lineage>
        <taxon>Bacteria</taxon>
        <taxon>Bacillati</taxon>
        <taxon>Actinomycetota</taxon>
        <taxon>Actinomycetes</taxon>
        <taxon>Propionibacteriales</taxon>
        <taxon>Nocardioidaceae</taxon>
        <taxon>Nocardioides</taxon>
    </lineage>
</organism>
<name>A0A1I1HUV3_9ACTN</name>
<protein>
    <recommendedName>
        <fullName evidence="3">Transcriptional regulator, AbiEi antitoxin, Type IV TA system</fullName>
    </recommendedName>
</protein>
<dbReference type="AlphaFoldDB" id="A0A1I1HUV3"/>
<gene>
    <name evidence="1" type="ORF">SAMN04487968_10528</name>
</gene>
<keyword evidence="2" id="KW-1185">Reference proteome</keyword>
<dbReference type="STRING" id="574651.SAMN04487968_10528"/>
<evidence type="ECO:0000313" key="1">
    <source>
        <dbReference type="EMBL" id="SFC27929.1"/>
    </source>
</evidence>